<feature type="region of interest" description="Disordered" evidence="1">
    <location>
        <begin position="222"/>
        <end position="265"/>
    </location>
</feature>
<feature type="compositionally biased region" description="Low complexity" evidence="1">
    <location>
        <begin position="239"/>
        <end position="252"/>
    </location>
</feature>
<evidence type="ECO:0000256" key="1">
    <source>
        <dbReference type="SAM" id="MobiDB-lite"/>
    </source>
</evidence>
<feature type="non-terminal residue" evidence="2">
    <location>
        <position position="385"/>
    </location>
</feature>
<accession>A0A812NC99</accession>
<evidence type="ECO:0000313" key="3">
    <source>
        <dbReference type="Proteomes" id="UP000649617"/>
    </source>
</evidence>
<reference evidence="2" key="1">
    <citation type="submission" date="2021-02" db="EMBL/GenBank/DDBJ databases">
        <authorList>
            <person name="Dougan E. K."/>
            <person name="Rhodes N."/>
            <person name="Thang M."/>
            <person name="Chan C."/>
        </authorList>
    </citation>
    <scope>NUCLEOTIDE SEQUENCE</scope>
</reference>
<gene>
    <name evidence="2" type="primary">osm1</name>
    <name evidence="2" type="ORF">SPIL2461_LOCUS7009</name>
</gene>
<name>A0A812NC99_SYMPI</name>
<comment type="caution">
    <text evidence="2">The sequence shown here is derived from an EMBL/GenBank/DDBJ whole genome shotgun (WGS) entry which is preliminary data.</text>
</comment>
<dbReference type="AlphaFoldDB" id="A0A812NC99"/>
<feature type="region of interest" description="Disordered" evidence="1">
    <location>
        <begin position="135"/>
        <end position="187"/>
    </location>
</feature>
<proteinExistence type="predicted"/>
<protein>
    <submittedName>
        <fullName evidence="2">Osm1 protein</fullName>
    </submittedName>
</protein>
<sequence length="385" mass="41694">MAKLHDLVYCQLVGASGEIPVCGWVIAEIEGDIVLATAPNAVTSLDQKLEVTVGEVRVGLVRVPASAASLSSPSTWEGLRPAELPVLSAAQPAWKKSKEAFLESSEASAPEASSRKVRGRKSLASELAGLQGLFAQKGVEGSDDEDDEESDNEILLLKGPKNRYLPPGGSAEGKVKKEKKPASGHSSAVMKDLLQQSLAHGQNPSEILPVMMLAMLLDRDKDKGGKKKHRKVKDDEGLDFLGGSDSESSSEGEGQKGKTTGMRAVSSLRKMHRRVRKLEIAWSDVVVACHRVPVSEEAGLAEHLLASRMAVLVPEQDLPRTEAGRLLTGGLFCVGKNEREDRLIFDRRPENATMEKLKWAELPSGAILWVVEFVPKWFDVLAVIQ</sequence>
<feature type="compositionally biased region" description="Acidic residues" evidence="1">
    <location>
        <begin position="141"/>
        <end position="152"/>
    </location>
</feature>
<dbReference type="EMBL" id="CAJNIZ010010991">
    <property type="protein sequence ID" value="CAE7309432.1"/>
    <property type="molecule type" value="Genomic_DNA"/>
</dbReference>
<organism evidence="2 3">
    <name type="scientific">Symbiodinium pilosum</name>
    <name type="common">Dinoflagellate</name>
    <dbReference type="NCBI Taxonomy" id="2952"/>
    <lineage>
        <taxon>Eukaryota</taxon>
        <taxon>Sar</taxon>
        <taxon>Alveolata</taxon>
        <taxon>Dinophyceae</taxon>
        <taxon>Suessiales</taxon>
        <taxon>Symbiodiniaceae</taxon>
        <taxon>Symbiodinium</taxon>
    </lineage>
</organism>
<evidence type="ECO:0000313" key="2">
    <source>
        <dbReference type="EMBL" id="CAE7309432.1"/>
    </source>
</evidence>
<keyword evidence="3" id="KW-1185">Reference proteome</keyword>
<dbReference type="Proteomes" id="UP000649617">
    <property type="component" value="Unassembled WGS sequence"/>
</dbReference>